<dbReference type="NCBIfam" id="TIGR02258">
    <property type="entry name" value="2_5_ligase"/>
    <property type="match status" value="1"/>
</dbReference>
<feature type="short sequence motif" description="HXTX 1" evidence="2">
    <location>
        <begin position="42"/>
        <end position="45"/>
    </location>
</feature>
<dbReference type="InterPro" id="IPR009097">
    <property type="entry name" value="Cyclic_Pdiesterase"/>
</dbReference>
<dbReference type="OrthoDB" id="9789350at2"/>
<dbReference type="SUPFAM" id="SSF55144">
    <property type="entry name" value="LigT-like"/>
    <property type="match status" value="1"/>
</dbReference>
<keyword evidence="4" id="KW-1185">Reference proteome</keyword>
<evidence type="ECO:0000256" key="2">
    <source>
        <dbReference type="HAMAP-Rule" id="MF_01940"/>
    </source>
</evidence>
<organism evidence="3 4">
    <name type="scientific">Psychrobacillus vulpis</name>
    <dbReference type="NCBI Taxonomy" id="2325572"/>
    <lineage>
        <taxon>Bacteria</taxon>
        <taxon>Bacillati</taxon>
        <taxon>Bacillota</taxon>
        <taxon>Bacilli</taxon>
        <taxon>Bacillales</taxon>
        <taxon>Bacillaceae</taxon>
        <taxon>Psychrobacillus</taxon>
    </lineage>
</organism>
<dbReference type="Gene3D" id="3.90.1140.10">
    <property type="entry name" value="Cyclic phosphodiesterase"/>
    <property type="match status" value="1"/>
</dbReference>
<dbReference type="RefSeq" id="WP_142643842.1">
    <property type="nucleotide sequence ID" value="NZ_VDGI01000023.1"/>
</dbReference>
<keyword evidence="1 2" id="KW-0378">Hydrolase</keyword>
<name>A0A544TKN1_9BACI</name>
<dbReference type="HAMAP" id="MF_01940">
    <property type="entry name" value="RNA_CPDase"/>
    <property type="match status" value="1"/>
</dbReference>
<proteinExistence type="inferred from homology"/>
<dbReference type="InterPro" id="IPR004175">
    <property type="entry name" value="RNA_CPDase"/>
</dbReference>
<comment type="function">
    <text evidence="2">Hydrolyzes RNA 2',3'-cyclic phosphodiester to an RNA 2'-phosphomonoester.</text>
</comment>
<protein>
    <recommendedName>
        <fullName evidence="2">RNA 2',3'-cyclic phosphodiesterase</fullName>
        <shortName evidence="2">RNA 2',3'-CPDase</shortName>
        <ecNumber evidence="2">3.1.4.58</ecNumber>
    </recommendedName>
</protein>
<gene>
    <name evidence="3" type="primary">thpR</name>
    <name evidence="3" type="ORF">FG384_16685</name>
</gene>
<dbReference type="GO" id="GO:0008664">
    <property type="term" value="F:RNA 2',3'-cyclic 3'-phosphodiesterase activity"/>
    <property type="evidence" value="ECO:0007669"/>
    <property type="project" value="UniProtKB-EC"/>
</dbReference>
<evidence type="ECO:0000313" key="4">
    <source>
        <dbReference type="Proteomes" id="UP000316626"/>
    </source>
</evidence>
<dbReference type="PANTHER" id="PTHR35561">
    <property type="entry name" value="RNA 2',3'-CYCLIC PHOSPHODIESTERASE"/>
    <property type="match status" value="1"/>
</dbReference>
<dbReference type="Proteomes" id="UP000316626">
    <property type="component" value="Unassembled WGS sequence"/>
</dbReference>
<accession>A0A544TKN1</accession>
<comment type="caution">
    <text evidence="3">The sequence shown here is derived from an EMBL/GenBank/DDBJ whole genome shotgun (WGS) entry which is preliminary data.</text>
</comment>
<comment type="similarity">
    <text evidence="2">Belongs to the 2H phosphoesterase superfamily. ThpR family.</text>
</comment>
<dbReference type="GO" id="GO:0004113">
    <property type="term" value="F:2',3'-cyclic-nucleotide 3'-phosphodiesterase activity"/>
    <property type="evidence" value="ECO:0007669"/>
    <property type="project" value="InterPro"/>
</dbReference>
<evidence type="ECO:0000256" key="1">
    <source>
        <dbReference type="ARBA" id="ARBA00022801"/>
    </source>
</evidence>
<feature type="active site" description="Proton donor" evidence="2">
    <location>
        <position position="42"/>
    </location>
</feature>
<comment type="catalytic activity">
    <reaction evidence="2">
        <text>a 3'-end 2',3'-cyclophospho-ribonucleotide-RNA + H2O = a 3'-end 2'-phospho-ribonucleotide-RNA + H(+)</text>
        <dbReference type="Rhea" id="RHEA:11828"/>
        <dbReference type="Rhea" id="RHEA-COMP:10464"/>
        <dbReference type="Rhea" id="RHEA-COMP:17353"/>
        <dbReference type="ChEBI" id="CHEBI:15377"/>
        <dbReference type="ChEBI" id="CHEBI:15378"/>
        <dbReference type="ChEBI" id="CHEBI:83064"/>
        <dbReference type="ChEBI" id="CHEBI:173113"/>
        <dbReference type="EC" id="3.1.4.58"/>
    </reaction>
</comment>
<dbReference type="PANTHER" id="PTHR35561:SF1">
    <property type="entry name" value="RNA 2',3'-CYCLIC PHOSPHODIESTERASE"/>
    <property type="match status" value="1"/>
</dbReference>
<feature type="active site" description="Proton acceptor" evidence="2">
    <location>
        <position position="126"/>
    </location>
</feature>
<reference evidence="3 4" key="1">
    <citation type="submission" date="2019-06" db="EMBL/GenBank/DDBJ databases">
        <title>Psychrobacillus vulpis sp. nov., a new species isolated from feces of a red fox that inhabits in The Tablas de Daimiel Natural Park, Albacete, Spain.</title>
        <authorList>
            <person name="Rodriguez M."/>
            <person name="Reina J.C."/>
            <person name="Bejar V."/>
            <person name="Llamas I."/>
        </authorList>
    </citation>
    <scope>NUCLEOTIDE SEQUENCE [LARGE SCALE GENOMIC DNA]</scope>
    <source>
        <strain evidence="3 4">Z8</strain>
    </source>
</reference>
<evidence type="ECO:0000313" key="3">
    <source>
        <dbReference type="EMBL" id="TQR18004.1"/>
    </source>
</evidence>
<dbReference type="EC" id="3.1.4.58" evidence="2"/>
<dbReference type="Pfam" id="PF13563">
    <property type="entry name" value="2_5_RNA_ligase2"/>
    <property type="match status" value="1"/>
</dbReference>
<dbReference type="AlphaFoldDB" id="A0A544TKN1"/>
<sequence length="181" mass="20887">MKTHYFIGIKIPSSIANSIVEAREKTNLHETHKTLPVAEDLHITLVYLGYLDELVINQMIQSLQKIDWNSFDLLTDGLSHFGNERTPRVVYIALEESEFLLRLQQNVMEAISNLVEGLNSNDFKAHITIAKKWKSDALQLTNGFLLEKQSFKVNNFTLYKINPNSIPRYEEVSLIHCRRVT</sequence>
<dbReference type="EMBL" id="VDGI01000023">
    <property type="protein sequence ID" value="TQR18004.1"/>
    <property type="molecule type" value="Genomic_DNA"/>
</dbReference>
<feature type="short sequence motif" description="HXTX 2" evidence="2">
    <location>
        <begin position="126"/>
        <end position="129"/>
    </location>
</feature>